<dbReference type="OrthoDB" id="412788at2759"/>
<protein>
    <submittedName>
        <fullName evidence="1">Uncharacterized protein</fullName>
    </submittedName>
</protein>
<keyword evidence="2" id="KW-1185">Reference proteome</keyword>
<reference evidence="1 2" key="1">
    <citation type="submission" date="2015-07" db="EMBL/GenBank/DDBJ databases">
        <title>Comparative genomics of the Sigatoka disease complex on banana suggests a link between parallel evolutionary changes in Pseudocercospora fijiensis and Pseudocercospora eumusae and increased virulence on the banana host.</title>
        <authorList>
            <person name="Chang T.-C."/>
            <person name="Salvucci A."/>
            <person name="Crous P.W."/>
            <person name="Stergiopoulos I."/>
        </authorList>
    </citation>
    <scope>NUCLEOTIDE SEQUENCE [LARGE SCALE GENOMIC DNA]</scope>
    <source>
        <strain evidence="1 2">CBS 114824</strain>
    </source>
</reference>
<sequence>MSPTESNKTPSTEVTTKFLATLNYYLEPEKGGSNTYFHGSGNDPELNQYDSAEVYIHNIRGREPDFRLDEHGFEVLQNVEIMRSSDPTYFENEYYAIIARTLMAKCVRKTTRDRSGCDFEYSTYTQGQSASP</sequence>
<evidence type="ECO:0000313" key="1">
    <source>
        <dbReference type="EMBL" id="KXS94858.1"/>
    </source>
</evidence>
<gene>
    <name evidence="1" type="ORF">AC578_8469</name>
</gene>
<comment type="caution">
    <text evidence="1">The sequence shown here is derived from an EMBL/GenBank/DDBJ whole genome shotgun (WGS) entry which is preliminary data.</text>
</comment>
<accession>A0A139GXK4</accession>
<proteinExistence type="predicted"/>
<dbReference type="AlphaFoldDB" id="A0A139GXK4"/>
<dbReference type="EMBL" id="LFZN01000252">
    <property type="protein sequence ID" value="KXS94858.1"/>
    <property type="molecule type" value="Genomic_DNA"/>
</dbReference>
<organism evidence="1 2">
    <name type="scientific">Pseudocercospora eumusae</name>
    <dbReference type="NCBI Taxonomy" id="321146"/>
    <lineage>
        <taxon>Eukaryota</taxon>
        <taxon>Fungi</taxon>
        <taxon>Dikarya</taxon>
        <taxon>Ascomycota</taxon>
        <taxon>Pezizomycotina</taxon>
        <taxon>Dothideomycetes</taxon>
        <taxon>Dothideomycetidae</taxon>
        <taxon>Mycosphaerellales</taxon>
        <taxon>Mycosphaerellaceae</taxon>
        <taxon>Pseudocercospora</taxon>
    </lineage>
</organism>
<name>A0A139GXK4_9PEZI</name>
<dbReference type="Proteomes" id="UP000070133">
    <property type="component" value="Unassembled WGS sequence"/>
</dbReference>
<evidence type="ECO:0000313" key="2">
    <source>
        <dbReference type="Proteomes" id="UP000070133"/>
    </source>
</evidence>